<evidence type="ECO:0000256" key="16">
    <source>
        <dbReference type="SAM" id="MobiDB-lite"/>
    </source>
</evidence>
<dbReference type="InterPro" id="IPR017907">
    <property type="entry name" value="Znf_RING_CS"/>
</dbReference>
<dbReference type="OrthoDB" id="6509683at2759"/>
<evidence type="ECO:0000256" key="15">
    <source>
        <dbReference type="PROSITE-ProRule" id="PRU00175"/>
    </source>
</evidence>
<evidence type="ECO:0000256" key="8">
    <source>
        <dbReference type="ARBA" id="ARBA00023015"/>
    </source>
</evidence>
<dbReference type="EC" id="2.3.2.27" evidence="2"/>
<evidence type="ECO:0000313" key="19">
    <source>
        <dbReference type="Proteomes" id="UP000499080"/>
    </source>
</evidence>
<evidence type="ECO:0000256" key="4">
    <source>
        <dbReference type="ARBA" id="ARBA00022723"/>
    </source>
</evidence>
<keyword evidence="6" id="KW-0833">Ubl conjugation pathway</keyword>
<evidence type="ECO:0000259" key="17">
    <source>
        <dbReference type="PROSITE" id="PS50089"/>
    </source>
</evidence>
<evidence type="ECO:0000256" key="14">
    <source>
        <dbReference type="ARBA" id="ARBA00079184"/>
    </source>
</evidence>
<keyword evidence="7" id="KW-0862">Zinc</keyword>
<evidence type="ECO:0000256" key="7">
    <source>
        <dbReference type="ARBA" id="ARBA00022833"/>
    </source>
</evidence>
<feature type="compositionally biased region" description="Basic and acidic residues" evidence="16">
    <location>
        <begin position="617"/>
        <end position="638"/>
    </location>
</feature>
<dbReference type="InterPro" id="IPR058746">
    <property type="entry name" value="Znf_RING-type_Topors"/>
</dbReference>
<keyword evidence="8" id="KW-0805">Transcription regulation</keyword>
<evidence type="ECO:0000256" key="1">
    <source>
        <dbReference type="ARBA" id="ARBA00000900"/>
    </source>
</evidence>
<sequence length="769" mass="87630">MSSCFLRPKIITTKKVVRKFGFIPIFTHDWPKNHGLNHLLMEDVLSLKLWPMNARIRMTYHWIWMAAPKSAEEPQKGCSGLNIAAGKVVTIKIFNMEPKPDENNVFKTGNKQHVLKKILSDKENKKSNFSSSSSSKKSEESKKTSPNSEKSEEDVERPASPSSPEPNCAICLEPLQNKSFTDSCFHTFCFTCLLEWSKVKAECPLCKQQFKSIVHNVKKDLTFDEYVIGSKTGKFMALVRTDQARFRYPTTMTASRILERNRATYQESYQSQIASHRMRFAPHSVNLYSSAQIMSRLPCPFRRRVYEQNFWVKTPLGSRTRLATPEFYKRNPGCTHRLVPWLNRELVSLWQDNEAHVSFVLELIMSLVQRYHINSQEFLIHIEPYMGRNTHHFIHEFHAFAISPYDMENYDAHADYGLVPHSTDDAERSSPDSDVIAIFTGENSSLPRQNRERKQNMRQQALKHLKMILKKSGGNSWESYLSPASSSYMSSSWSNPGPSTSGFRASSFLSVDANTSNFASISDVDQTDDDEIQVLDIVKPQAERTPEIVDLSSDEEIPVTVIDVSSDEGNFSLVCSPSRMTPPLAAISVNDASSDIECVLEYQPSTSRDIPTTSEISAEKDTKVEAKQEQKELHHDSSDTELEIDVPMDEDAENEVKKGPKLASAIVRPWMTESESSRKAFVPHIKRCFSTSYLDGSLSESSDSERKRSTKKLKLQSVVACFSIDRSGSKRDSSHRSSHKKRKEKKKKKKHKHIRQHKHNRIYSDSESG</sequence>
<dbReference type="Gene3D" id="3.30.40.10">
    <property type="entry name" value="Zinc/RING finger domain, C3HC4 (zinc finger)"/>
    <property type="match status" value="1"/>
</dbReference>
<keyword evidence="5 15" id="KW-0863">Zinc-finger</keyword>
<evidence type="ECO:0000256" key="6">
    <source>
        <dbReference type="ARBA" id="ARBA00022786"/>
    </source>
</evidence>
<feature type="compositionally biased region" description="Basic residues" evidence="16">
    <location>
        <begin position="736"/>
        <end position="761"/>
    </location>
</feature>
<name>A0A4Y2E411_ARAVE</name>
<gene>
    <name evidence="18" type="primary">Topors</name>
    <name evidence="18" type="ORF">AVEN_138654_1</name>
</gene>
<proteinExistence type="predicted"/>
<feature type="region of interest" description="Disordered" evidence="16">
    <location>
        <begin position="123"/>
        <end position="164"/>
    </location>
</feature>
<comment type="catalytic activity">
    <reaction evidence="1">
        <text>S-ubiquitinyl-[E2 ubiquitin-conjugating enzyme]-L-cysteine + [acceptor protein]-L-lysine = [E2 ubiquitin-conjugating enzyme]-L-cysteine + N(6)-ubiquitinyl-[acceptor protein]-L-lysine.</text>
        <dbReference type="EC" id="2.3.2.27"/>
    </reaction>
</comment>
<evidence type="ECO:0000256" key="11">
    <source>
        <dbReference type="ARBA" id="ARBA00076856"/>
    </source>
</evidence>
<dbReference type="PROSITE" id="PS50089">
    <property type="entry name" value="ZF_RING_2"/>
    <property type="match status" value="1"/>
</dbReference>
<feature type="region of interest" description="Disordered" evidence="16">
    <location>
        <begin position="605"/>
        <end position="643"/>
    </location>
</feature>
<keyword evidence="3" id="KW-0808">Transferase</keyword>
<dbReference type="GO" id="GO:0008270">
    <property type="term" value="F:zinc ion binding"/>
    <property type="evidence" value="ECO:0007669"/>
    <property type="project" value="UniProtKB-KW"/>
</dbReference>
<evidence type="ECO:0000256" key="2">
    <source>
        <dbReference type="ARBA" id="ARBA00012483"/>
    </source>
</evidence>
<feature type="compositionally biased region" description="Polar residues" evidence="16">
    <location>
        <begin position="605"/>
        <end position="616"/>
    </location>
</feature>
<evidence type="ECO:0000256" key="9">
    <source>
        <dbReference type="ARBA" id="ARBA00023163"/>
    </source>
</evidence>
<dbReference type="CDD" id="cd16574">
    <property type="entry name" value="RING-HC_Topors"/>
    <property type="match status" value="1"/>
</dbReference>
<dbReference type="PANTHER" id="PTHR46077">
    <property type="entry name" value="E3 UBIQUITIN-PROTEIN LIGASE TOPORS"/>
    <property type="match status" value="1"/>
</dbReference>
<dbReference type="InterPro" id="IPR001841">
    <property type="entry name" value="Znf_RING"/>
</dbReference>
<keyword evidence="4" id="KW-0479">Metal-binding</keyword>
<dbReference type="Proteomes" id="UP000499080">
    <property type="component" value="Unassembled WGS sequence"/>
</dbReference>
<evidence type="ECO:0000313" key="18">
    <source>
        <dbReference type="EMBL" id="GBM23417.1"/>
    </source>
</evidence>
<dbReference type="InterPro" id="IPR058745">
    <property type="entry name" value="PWI_Topors"/>
</dbReference>
<accession>A0A4Y2E411</accession>
<dbReference type="FunFam" id="3.30.40.10:FF:000136">
    <property type="entry name" value="E3 ubiquitin-protein ligase Topors"/>
    <property type="match status" value="1"/>
</dbReference>
<feature type="region of interest" description="Disordered" evidence="16">
    <location>
        <begin position="724"/>
        <end position="769"/>
    </location>
</feature>
<protein>
    <recommendedName>
        <fullName evidence="10">E3 ubiquitin-protein ligase Topors</fullName>
        <ecNumber evidence="2">2.3.2.27</ecNumber>
    </recommendedName>
    <alternativeName>
        <fullName evidence="11">RING-type E3 ubiquitin transferase Topors</fullName>
    </alternativeName>
    <alternativeName>
        <fullName evidence="13">SUMO1-protein E3 ligase Topors</fullName>
    </alternativeName>
    <alternativeName>
        <fullName evidence="12">Topoisomerase I-binding RING finger protein</fullName>
    </alternativeName>
    <alternativeName>
        <fullName evidence="14">Topoisomerase I-binding arginine/serine-rich protein</fullName>
    </alternativeName>
</protein>
<dbReference type="GO" id="GO:0061630">
    <property type="term" value="F:ubiquitin protein ligase activity"/>
    <property type="evidence" value="ECO:0007669"/>
    <property type="project" value="UniProtKB-EC"/>
</dbReference>
<dbReference type="PROSITE" id="PS00518">
    <property type="entry name" value="ZF_RING_1"/>
    <property type="match status" value="1"/>
</dbReference>
<dbReference type="PANTHER" id="PTHR46077:SF1">
    <property type="entry name" value="TOP1 BINDING ARGININE_SERINE RICH PROTEIN, E3 UBIQUITIN LIGASE"/>
    <property type="match status" value="1"/>
</dbReference>
<evidence type="ECO:0000256" key="3">
    <source>
        <dbReference type="ARBA" id="ARBA00022679"/>
    </source>
</evidence>
<dbReference type="AlphaFoldDB" id="A0A4Y2E411"/>
<dbReference type="SUPFAM" id="SSF57850">
    <property type="entry name" value="RING/U-box"/>
    <property type="match status" value="1"/>
</dbReference>
<dbReference type="InterPro" id="IPR013083">
    <property type="entry name" value="Znf_RING/FYVE/PHD"/>
</dbReference>
<comment type="caution">
    <text evidence="18">The sequence shown here is derived from an EMBL/GenBank/DDBJ whole genome shotgun (WGS) entry which is preliminary data.</text>
</comment>
<organism evidence="18 19">
    <name type="scientific">Araneus ventricosus</name>
    <name type="common">Orbweaver spider</name>
    <name type="synonym">Epeira ventricosa</name>
    <dbReference type="NCBI Taxonomy" id="182803"/>
    <lineage>
        <taxon>Eukaryota</taxon>
        <taxon>Metazoa</taxon>
        <taxon>Ecdysozoa</taxon>
        <taxon>Arthropoda</taxon>
        <taxon>Chelicerata</taxon>
        <taxon>Arachnida</taxon>
        <taxon>Araneae</taxon>
        <taxon>Araneomorphae</taxon>
        <taxon>Entelegynae</taxon>
        <taxon>Araneoidea</taxon>
        <taxon>Araneidae</taxon>
        <taxon>Araneus</taxon>
    </lineage>
</organism>
<dbReference type="EMBL" id="BGPR01000497">
    <property type="protein sequence ID" value="GBM23417.1"/>
    <property type="molecule type" value="Genomic_DNA"/>
</dbReference>
<evidence type="ECO:0000256" key="5">
    <source>
        <dbReference type="ARBA" id="ARBA00022771"/>
    </source>
</evidence>
<dbReference type="Pfam" id="PF00097">
    <property type="entry name" value="zf-C3HC4"/>
    <property type="match status" value="1"/>
</dbReference>
<dbReference type="InterPro" id="IPR018957">
    <property type="entry name" value="Znf_C3HC4_RING-type"/>
</dbReference>
<dbReference type="Pfam" id="PF26084">
    <property type="entry name" value="PWI_Topors"/>
    <property type="match status" value="1"/>
</dbReference>
<feature type="domain" description="RING-type" evidence="17">
    <location>
        <begin position="168"/>
        <end position="207"/>
    </location>
</feature>
<evidence type="ECO:0000256" key="13">
    <source>
        <dbReference type="ARBA" id="ARBA00079040"/>
    </source>
</evidence>
<dbReference type="SMART" id="SM00184">
    <property type="entry name" value="RING"/>
    <property type="match status" value="1"/>
</dbReference>
<evidence type="ECO:0000256" key="10">
    <source>
        <dbReference type="ARBA" id="ARBA00071236"/>
    </source>
</evidence>
<keyword evidence="9" id="KW-0804">Transcription</keyword>
<dbReference type="GO" id="GO:0000209">
    <property type="term" value="P:protein polyubiquitination"/>
    <property type="evidence" value="ECO:0007669"/>
    <property type="project" value="TreeGrafter"/>
</dbReference>
<evidence type="ECO:0000256" key="12">
    <source>
        <dbReference type="ARBA" id="ARBA00076940"/>
    </source>
</evidence>
<reference evidence="18 19" key="1">
    <citation type="journal article" date="2019" name="Sci. Rep.">
        <title>Orb-weaving spider Araneus ventricosus genome elucidates the spidroin gene catalogue.</title>
        <authorList>
            <person name="Kono N."/>
            <person name="Nakamura H."/>
            <person name="Ohtoshi R."/>
            <person name="Moran D.A.P."/>
            <person name="Shinohara A."/>
            <person name="Yoshida Y."/>
            <person name="Fujiwara M."/>
            <person name="Mori M."/>
            <person name="Tomita M."/>
            <person name="Arakawa K."/>
        </authorList>
    </citation>
    <scope>NUCLEOTIDE SEQUENCE [LARGE SCALE GENOMIC DNA]</scope>
</reference>
<keyword evidence="19" id="KW-1185">Reference proteome</keyword>
<dbReference type="GO" id="GO:0006513">
    <property type="term" value="P:protein monoubiquitination"/>
    <property type="evidence" value="ECO:0007669"/>
    <property type="project" value="TreeGrafter"/>
</dbReference>